<dbReference type="InterPro" id="IPR001179">
    <property type="entry name" value="PPIase_FKBP_dom"/>
</dbReference>
<evidence type="ECO:0000313" key="8">
    <source>
        <dbReference type="EMBL" id="KAG8470096.1"/>
    </source>
</evidence>
<reference evidence="8" key="1">
    <citation type="submission" date="2021-05" db="EMBL/GenBank/DDBJ databases">
        <title>The genome of the haptophyte Pavlova lutheri (Diacronema luteri, Pavlovales) - a model for lipid biosynthesis in eukaryotic algae.</title>
        <authorList>
            <person name="Hulatt C.J."/>
            <person name="Posewitz M.C."/>
        </authorList>
    </citation>
    <scope>NUCLEOTIDE SEQUENCE</scope>
    <source>
        <strain evidence="8">NIVA-4/92</strain>
    </source>
</reference>
<dbReference type="Pfam" id="PF00254">
    <property type="entry name" value="FKBP_C"/>
    <property type="match status" value="1"/>
</dbReference>
<feature type="region of interest" description="Disordered" evidence="6">
    <location>
        <begin position="280"/>
        <end position="300"/>
    </location>
</feature>
<organism evidence="8 9">
    <name type="scientific">Diacronema lutheri</name>
    <name type="common">Unicellular marine alga</name>
    <name type="synonym">Monochrysis lutheri</name>
    <dbReference type="NCBI Taxonomy" id="2081491"/>
    <lineage>
        <taxon>Eukaryota</taxon>
        <taxon>Haptista</taxon>
        <taxon>Haptophyta</taxon>
        <taxon>Pavlovophyceae</taxon>
        <taxon>Pavlovales</taxon>
        <taxon>Pavlovaceae</taxon>
        <taxon>Diacronema</taxon>
    </lineage>
</organism>
<dbReference type="GO" id="GO:0003755">
    <property type="term" value="F:peptidyl-prolyl cis-trans isomerase activity"/>
    <property type="evidence" value="ECO:0007669"/>
    <property type="project" value="UniProtKB-KW"/>
</dbReference>
<dbReference type="Gene3D" id="3.10.50.40">
    <property type="match status" value="1"/>
</dbReference>
<dbReference type="PROSITE" id="PS50059">
    <property type="entry name" value="FKBP_PPIASE"/>
    <property type="match status" value="1"/>
</dbReference>
<comment type="caution">
    <text evidence="8">The sequence shown here is derived from an EMBL/GenBank/DDBJ whole genome shotgun (WGS) entry which is preliminary data.</text>
</comment>
<dbReference type="SUPFAM" id="SSF54534">
    <property type="entry name" value="FKBP-like"/>
    <property type="match status" value="1"/>
</dbReference>
<evidence type="ECO:0000256" key="4">
    <source>
        <dbReference type="ARBA" id="ARBA00023235"/>
    </source>
</evidence>
<comment type="catalytic activity">
    <reaction evidence="1 5">
        <text>[protein]-peptidylproline (omega=180) = [protein]-peptidylproline (omega=0)</text>
        <dbReference type="Rhea" id="RHEA:16237"/>
        <dbReference type="Rhea" id="RHEA-COMP:10747"/>
        <dbReference type="Rhea" id="RHEA-COMP:10748"/>
        <dbReference type="ChEBI" id="CHEBI:83833"/>
        <dbReference type="ChEBI" id="CHEBI:83834"/>
        <dbReference type="EC" id="5.2.1.8"/>
    </reaction>
</comment>
<evidence type="ECO:0000256" key="3">
    <source>
        <dbReference type="ARBA" id="ARBA00023110"/>
    </source>
</evidence>
<dbReference type="OrthoDB" id="10632521at2759"/>
<dbReference type="PANTHER" id="PTHR43811:SF19">
    <property type="entry name" value="39 KDA FK506-BINDING NUCLEAR PROTEIN"/>
    <property type="match status" value="1"/>
</dbReference>
<evidence type="ECO:0000313" key="9">
    <source>
        <dbReference type="Proteomes" id="UP000751190"/>
    </source>
</evidence>
<dbReference type="Proteomes" id="UP000751190">
    <property type="component" value="Unassembled WGS sequence"/>
</dbReference>
<name>A0A8J5XJ58_DIALT</name>
<evidence type="ECO:0000259" key="7">
    <source>
        <dbReference type="PROSITE" id="PS50059"/>
    </source>
</evidence>
<keyword evidence="4 5" id="KW-0413">Isomerase</keyword>
<dbReference type="InterPro" id="IPR046357">
    <property type="entry name" value="PPIase_dom_sf"/>
</dbReference>
<keyword evidence="3 5" id="KW-0697">Rotamase</keyword>
<evidence type="ECO:0000256" key="2">
    <source>
        <dbReference type="ARBA" id="ARBA00013194"/>
    </source>
</evidence>
<dbReference type="AlphaFoldDB" id="A0A8J5XJ58"/>
<feature type="region of interest" description="Disordered" evidence="6">
    <location>
        <begin position="252"/>
        <end position="271"/>
    </location>
</feature>
<accession>A0A8J5XJ58</accession>
<evidence type="ECO:0000256" key="6">
    <source>
        <dbReference type="SAM" id="MobiDB-lite"/>
    </source>
</evidence>
<feature type="compositionally biased region" description="Basic and acidic residues" evidence="6">
    <location>
        <begin position="289"/>
        <end position="300"/>
    </location>
</feature>
<gene>
    <name evidence="8" type="ORF">KFE25_008517</name>
</gene>
<dbReference type="PANTHER" id="PTHR43811">
    <property type="entry name" value="FKBP-TYPE PEPTIDYL-PROLYL CIS-TRANS ISOMERASE FKPA"/>
    <property type="match status" value="1"/>
</dbReference>
<feature type="region of interest" description="Disordered" evidence="6">
    <location>
        <begin position="324"/>
        <end position="367"/>
    </location>
</feature>
<dbReference type="EC" id="5.2.1.8" evidence="2 5"/>
<keyword evidence="9" id="KW-1185">Reference proteome</keyword>
<feature type="domain" description="PPIase FKBP-type" evidence="7">
    <location>
        <begin position="400"/>
        <end position="506"/>
    </location>
</feature>
<evidence type="ECO:0000256" key="5">
    <source>
        <dbReference type="PROSITE-ProRule" id="PRU00277"/>
    </source>
</evidence>
<protein>
    <recommendedName>
        <fullName evidence="2 5">peptidylprolyl isomerase</fullName>
        <ecNumber evidence="2 5">5.2.1.8</ecNumber>
    </recommendedName>
</protein>
<evidence type="ECO:0000256" key="1">
    <source>
        <dbReference type="ARBA" id="ARBA00000971"/>
    </source>
</evidence>
<dbReference type="EMBL" id="JAGTXO010000001">
    <property type="protein sequence ID" value="KAG8470096.1"/>
    <property type="molecule type" value="Genomic_DNA"/>
</dbReference>
<proteinExistence type="predicted"/>
<sequence>MEVLLPRDFCDKQPKRWKKDASRRGATRAISKIEKSHAQRVAGKLRELAGDPRLERDRVARVRKASDRAAADSAARAAVDAEDAVERALVTSTSMPFAADPSRGDRFWACELREGSALVVRLPADAVLTLTAAVLVEAAEGAAAGAVYALRCRTPAYREPACLCALSRAAAGAPNELEQHSLNVDFTADGDGKLALALEPVNAPALAAAVAHAERAAPEGDADERVGTAPARERAPLRARAHVHGIVRRGARPVARAQQRSEAPPGALVPAAGEARGARATHAAAALAERTRATEATRTERAARVPLAEPANAAADGGVAHLKRPRQAAGADGSGMPTERVAPPDGAAKETPKLKASRLKLAPAREQTEGGATVVELGDGLKVVDNKLGQAHGGRRVATGDKLTVRFQGLVHGPPVGAKRARGGDDEDSWKEFERGTLSFTLGAGDVIKGWDRGIVGMRVGGRRTLIVPAHLAYGSRGAPPKGNGGGVGIPPYATLVFRLELLNAQ</sequence>